<dbReference type="Proteomes" id="UP000186851">
    <property type="component" value="Chromosome"/>
</dbReference>
<dbReference type="GO" id="GO:0016810">
    <property type="term" value="F:hydrolase activity, acting on carbon-nitrogen (but not peptide) bonds"/>
    <property type="evidence" value="ECO:0007669"/>
    <property type="project" value="InterPro"/>
</dbReference>
<dbReference type="PANTHER" id="PTHR11647">
    <property type="entry name" value="HYDRANTOINASE/DIHYDROPYRIMIDINASE FAMILY MEMBER"/>
    <property type="match status" value="1"/>
</dbReference>
<reference evidence="2" key="1">
    <citation type="journal article" date="2017" name="Nature">
        <title>Asgard archaea illuminate the origin of eukaryotic cellular complexity.</title>
        <authorList>
            <person name="Zaremba-Niedzwiedzka K."/>
            <person name="Caceres E.F."/>
            <person name="Saw J.H."/>
            <person name="Backstrom D."/>
            <person name="Juzokaite L."/>
            <person name="Vancaester E."/>
            <person name="Seitz K.W."/>
            <person name="Anantharaman K."/>
            <person name="Starnawski P."/>
            <person name="Kjeldsen K.U."/>
            <person name="Scott M.B."/>
            <person name="Nunoura T."/>
            <person name="Banfield J.F."/>
            <person name="Schramm A."/>
            <person name="Baker B.J."/>
            <person name="Spang A."/>
            <person name="Ettema T.J.G."/>
        </authorList>
    </citation>
    <scope>NUCLEOTIDE SEQUENCE</scope>
    <source>
        <strain evidence="2">LCB_4</strain>
    </source>
</reference>
<dbReference type="InterPro" id="IPR013108">
    <property type="entry name" value="Amidohydro_3"/>
</dbReference>
<organism evidence="2 3">
    <name type="scientific">Odinarchaeota yellowstonii (strain LCB_4)</name>
    <dbReference type="NCBI Taxonomy" id="1841599"/>
    <lineage>
        <taxon>Archaea</taxon>
        <taxon>Promethearchaeati</taxon>
        <taxon>Candidatus Odinarchaeota</taxon>
        <taxon>Candidatus Odinarchaeia</taxon>
        <taxon>Candidatus Odinarchaeales</taxon>
        <taxon>Candidatus Odinarchaeaceae</taxon>
        <taxon>Candidatus Odinarchaeum</taxon>
    </lineage>
</organism>
<dbReference type="SUPFAM" id="SSF51556">
    <property type="entry name" value="Metallo-dependent hydrolases"/>
    <property type="match status" value="1"/>
</dbReference>
<dbReference type="InterPro" id="IPR011059">
    <property type="entry name" value="Metal-dep_hydrolase_composite"/>
</dbReference>
<dbReference type="InterPro" id="IPR012027">
    <property type="entry name" value="Formylmethanofuran_DH_asu"/>
</dbReference>
<evidence type="ECO:0000259" key="1">
    <source>
        <dbReference type="Pfam" id="PF07969"/>
    </source>
</evidence>
<dbReference type="KEGG" id="oyw:OdinLCB4_002255"/>
<proteinExistence type="predicted"/>
<name>A0AAF0IBU4_ODILC</name>
<sequence>MNHKSIIIKNGLVIDPFKGYNLEKMDLMIENGVFVDRIKESDPLEINAERKIILPGGVDIHSHFAGSKVNLGRLLRPEEHRLRHQFDNSGNHIGSGWATPTPPLCGYLYSRLGYTQIVEPAVPPLKARHTHEEMRSVPYVDKMSLLLLGNNWVVMDLIAESRLDLLKEYVLWVLWASKTYGIKIVAPGSGEAWAWGKSIIDIDEEIPNFSITPRDIIYNLAKINRKIGLKTPVHIHTNNLGTPGNYQTTIDSLRAVKNIGLNCETAPFAIHLVHAQFSSYKGDSWKAFSSGAEEIAAYINNHNHVSFDIGQIIFGNTTTMTADGAWQYTLHKLTGSKWVNNDVENETAAGVVPYTFKRKNYVNAIQWAVGLELALLVKDPWKIVVTTDHPNGGSFTSYPVIIAWLTSKKFREKTIEKLNTKARSAIILPSIDREYTLFESVIVTRSAPARIIGVKDKATISIGGEANLAIYDLGDPEQNLTENPVKLIKGLSTALYTIKNGRIVMKEGAPVECFNGVTYYTGAVAESKELSELTDYYFKEYYTIEKENYIVQESEVMNPVNVLEEV</sequence>
<dbReference type="NCBIfam" id="TIGR03121">
    <property type="entry name" value="one_C_dehyd_A"/>
    <property type="match status" value="1"/>
</dbReference>
<accession>A0AAF0IBU4</accession>
<dbReference type="AlphaFoldDB" id="A0AAF0IBU4"/>
<dbReference type="InterPro" id="IPR050378">
    <property type="entry name" value="Metallo-dep_Hydrolases_sf"/>
</dbReference>
<evidence type="ECO:0000313" key="2">
    <source>
        <dbReference type="EMBL" id="WEU40765.1"/>
    </source>
</evidence>
<reference evidence="2" key="2">
    <citation type="journal article" date="2022" name="Nat. Microbiol.">
        <title>A closed Candidatus Odinarchaeum chromosome exposes Asgard archaeal viruses.</title>
        <authorList>
            <person name="Tamarit D."/>
            <person name="Caceres E.F."/>
            <person name="Krupovic M."/>
            <person name="Nijland R."/>
            <person name="Eme L."/>
            <person name="Robinson N.P."/>
            <person name="Ettema T.J.G."/>
        </authorList>
    </citation>
    <scope>NUCLEOTIDE SEQUENCE</scope>
    <source>
        <strain evidence="2">LCB_4</strain>
    </source>
</reference>
<dbReference type="GO" id="GO:0018493">
    <property type="term" value="F:formylmethanofuran dehydrogenase activity"/>
    <property type="evidence" value="ECO:0007669"/>
    <property type="project" value="UniProtKB-EC"/>
</dbReference>
<evidence type="ECO:0000313" key="3">
    <source>
        <dbReference type="Proteomes" id="UP000186851"/>
    </source>
</evidence>
<dbReference type="EC" id="1.2.7.12" evidence="2"/>
<keyword evidence="2" id="KW-0560">Oxidoreductase</keyword>
<dbReference type="Pfam" id="PF07969">
    <property type="entry name" value="Amidohydro_3"/>
    <property type="match status" value="1"/>
</dbReference>
<dbReference type="InterPro" id="IPR032466">
    <property type="entry name" value="Metal_Hydrolase"/>
</dbReference>
<dbReference type="SUPFAM" id="SSF51338">
    <property type="entry name" value="Composite domain of metallo-dependent hydrolases"/>
    <property type="match status" value="2"/>
</dbReference>
<dbReference type="PANTHER" id="PTHR11647:SF1">
    <property type="entry name" value="COLLAPSIN RESPONSE MEDIATOR PROTEIN"/>
    <property type="match status" value="1"/>
</dbReference>
<gene>
    <name evidence="2" type="ORF">OdinLCB4_002255</name>
</gene>
<protein>
    <submittedName>
        <fullName evidence="2">Formylmethanofuran dehydrogenase subunit A</fullName>
        <ecNumber evidence="2">1.2.7.12</ecNumber>
    </submittedName>
</protein>
<dbReference type="Gene3D" id="3.20.20.140">
    <property type="entry name" value="Metal-dependent hydrolases"/>
    <property type="match status" value="1"/>
</dbReference>
<feature type="domain" description="Amidohydrolase 3" evidence="1">
    <location>
        <begin position="45"/>
        <end position="504"/>
    </location>
</feature>
<dbReference type="PIRSF" id="PIRSF006453">
    <property type="entry name" value="FwdA"/>
    <property type="match status" value="1"/>
</dbReference>
<dbReference type="EMBL" id="CP091871">
    <property type="protein sequence ID" value="WEU40765.1"/>
    <property type="molecule type" value="Genomic_DNA"/>
</dbReference>